<evidence type="ECO:0000256" key="1">
    <source>
        <dbReference type="ARBA" id="ARBA00004123"/>
    </source>
</evidence>
<evidence type="ECO:0000259" key="13">
    <source>
        <dbReference type="Pfam" id="PF00808"/>
    </source>
</evidence>
<comment type="subcellular location">
    <subcellularLocation>
        <location evidence="1">Nucleus</location>
    </subcellularLocation>
</comment>
<feature type="compositionally biased region" description="Polar residues" evidence="12">
    <location>
        <begin position="1"/>
        <end position="14"/>
    </location>
</feature>
<dbReference type="GO" id="GO:0016602">
    <property type="term" value="C:CCAAT-binding factor complex"/>
    <property type="evidence" value="ECO:0007669"/>
    <property type="project" value="InterPro"/>
</dbReference>
<dbReference type="EMBL" id="WKFB01000401">
    <property type="protein sequence ID" value="KAF6724243.1"/>
    <property type="molecule type" value="Genomic_DNA"/>
</dbReference>
<evidence type="ECO:0000256" key="6">
    <source>
        <dbReference type="ARBA" id="ARBA00023159"/>
    </source>
</evidence>
<comment type="caution">
    <text evidence="14">The sequence shown here is derived from an EMBL/GenBank/DDBJ whole genome shotgun (WGS) entry which is preliminary data.</text>
</comment>
<dbReference type="PANTHER" id="PTHR11064">
    <property type="entry name" value="CCAAT-BINDING TRANSCRIPTION FACTOR-RELATED"/>
    <property type="match status" value="1"/>
</dbReference>
<dbReference type="Gene3D" id="1.10.20.10">
    <property type="entry name" value="Histone, subunit A"/>
    <property type="match status" value="1"/>
</dbReference>
<dbReference type="InterPro" id="IPR003956">
    <property type="entry name" value="Transcrpt_fac_NFYB/HAP3_CS"/>
</dbReference>
<keyword evidence="4" id="KW-0805">Transcription regulation</keyword>
<reference evidence="14" key="1">
    <citation type="journal article" name="BMC Genomics">
        <title>Long-read sequencing and de novo genome assembly of marine medaka (Oryzias melastigma).</title>
        <authorList>
            <person name="Liang P."/>
            <person name="Saqib H.S.A."/>
            <person name="Ni X."/>
            <person name="Shen Y."/>
        </authorList>
    </citation>
    <scope>NUCLEOTIDE SEQUENCE</scope>
    <source>
        <strain evidence="14">Bigg-433</strain>
    </source>
</reference>
<evidence type="ECO:0000256" key="8">
    <source>
        <dbReference type="ARBA" id="ARBA00023242"/>
    </source>
</evidence>
<accession>A0A834C2H8</accession>
<keyword evidence="8" id="KW-0539">Nucleus</keyword>
<dbReference type="AlphaFoldDB" id="A0A834C2H8"/>
<dbReference type="GO" id="GO:0005654">
    <property type="term" value="C:nucleoplasm"/>
    <property type="evidence" value="ECO:0007669"/>
    <property type="project" value="UniProtKB-ARBA"/>
</dbReference>
<dbReference type="Proteomes" id="UP000646548">
    <property type="component" value="Unassembled WGS sequence"/>
</dbReference>
<dbReference type="PANTHER" id="PTHR11064:SF9">
    <property type="entry name" value="NUCLEAR TRANSCRIPTION FACTOR Y SUBUNIT BETA"/>
    <property type="match status" value="1"/>
</dbReference>
<organism evidence="14 15">
    <name type="scientific">Oryzias melastigma</name>
    <name type="common">Marine medaka</name>
    <dbReference type="NCBI Taxonomy" id="30732"/>
    <lineage>
        <taxon>Eukaryota</taxon>
        <taxon>Metazoa</taxon>
        <taxon>Chordata</taxon>
        <taxon>Craniata</taxon>
        <taxon>Vertebrata</taxon>
        <taxon>Euteleostomi</taxon>
        <taxon>Actinopterygii</taxon>
        <taxon>Neopterygii</taxon>
        <taxon>Teleostei</taxon>
        <taxon>Neoteleostei</taxon>
        <taxon>Acanthomorphata</taxon>
        <taxon>Ovalentaria</taxon>
        <taxon>Atherinomorphae</taxon>
        <taxon>Beloniformes</taxon>
        <taxon>Adrianichthyidae</taxon>
        <taxon>Oryziinae</taxon>
        <taxon>Oryzias</taxon>
    </lineage>
</organism>
<dbReference type="PRINTS" id="PR00615">
    <property type="entry name" value="CCAATSUBUNTA"/>
</dbReference>
<dbReference type="InterPro" id="IPR003958">
    <property type="entry name" value="CBFA_NFYB_domain"/>
</dbReference>
<evidence type="ECO:0000256" key="3">
    <source>
        <dbReference type="ARBA" id="ARBA00015277"/>
    </source>
</evidence>
<feature type="domain" description="Transcription factor CBF/NF-Y/archaeal histone" evidence="13">
    <location>
        <begin position="56"/>
        <end position="120"/>
    </location>
</feature>
<evidence type="ECO:0000313" key="15">
    <source>
        <dbReference type="Proteomes" id="UP000646548"/>
    </source>
</evidence>
<evidence type="ECO:0000256" key="12">
    <source>
        <dbReference type="SAM" id="MobiDB-lite"/>
    </source>
</evidence>
<keyword evidence="6" id="KW-0010">Activator</keyword>
<dbReference type="GO" id="GO:0046982">
    <property type="term" value="F:protein heterodimerization activity"/>
    <property type="evidence" value="ECO:0007669"/>
    <property type="project" value="InterPro"/>
</dbReference>
<dbReference type="FunFam" id="1.10.20.10:FF:000027">
    <property type="entry name" value="Nuclear transcription factor Y subunit beta"/>
    <property type="match status" value="1"/>
</dbReference>
<dbReference type="InterPro" id="IPR009072">
    <property type="entry name" value="Histone-fold"/>
</dbReference>
<keyword evidence="7" id="KW-0804">Transcription</keyword>
<dbReference type="GO" id="GO:0000978">
    <property type="term" value="F:RNA polymerase II cis-regulatory region sequence-specific DNA binding"/>
    <property type="evidence" value="ECO:0007669"/>
    <property type="project" value="TreeGrafter"/>
</dbReference>
<gene>
    <name evidence="14" type="ORF">FQA47_008769</name>
</gene>
<comment type="function">
    <text evidence="9">Component of the sequence-specific heterotrimeric transcription factor (NF-Y) which specifically recognizes a 5'-CCAAT-3' box motif found in the promoters of its target genes. NF-Y can function as both an activator and a repressor, depending on its interacting cofactors.</text>
</comment>
<dbReference type="GO" id="GO:0001228">
    <property type="term" value="F:DNA-binding transcription activator activity, RNA polymerase II-specific"/>
    <property type="evidence" value="ECO:0007669"/>
    <property type="project" value="InterPro"/>
</dbReference>
<dbReference type="PROSITE" id="PS00685">
    <property type="entry name" value="NFYB_HAP3"/>
    <property type="match status" value="1"/>
</dbReference>
<protein>
    <recommendedName>
        <fullName evidence="3">Nuclear transcription factor Y subunit beta</fullName>
    </recommendedName>
    <alternativeName>
        <fullName evidence="10">CAAT box DNA-binding protein subunit B</fullName>
    </alternativeName>
    <alternativeName>
        <fullName evidence="11">Nuclear transcription factor Y subunit B</fullName>
    </alternativeName>
</protein>
<proteinExistence type="inferred from homology"/>
<dbReference type="Pfam" id="PF00808">
    <property type="entry name" value="CBFD_NFYB_HMF"/>
    <property type="match status" value="1"/>
</dbReference>
<keyword evidence="5" id="KW-0238">DNA-binding</keyword>
<evidence type="ECO:0000256" key="9">
    <source>
        <dbReference type="ARBA" id="ARBA00025263"/>
    </source>
</evidence>
<evidence type="ECO:0000256" key="11">
    <source>
        <dbReference type="ARBA" id="ARBA00031126"/>
    </source>
</evidence>
<evidence type="ECO:0000256" key="5">
    <source>
        <dbReference type="ARBA" id="ARBA00023125"/>
    </source>
</evidence>
<feature type="region of interest" description="Disordered" evidence="12">
    <location>
        <begin position="1"/>
        <end position="50"/>
    </location>
</feature>
<evidence type="ECO:0000256" key="4">
    <source>
        <dbReference type="ARBA" id="ARBA00023015"/>
    </source>
</evidence>
<evidence type="ECO:0000256" key="7">
    <source>
        <dbReference type="ARBA" id="ARBA00023163"/>
    </source>
</evidence>
<dbReference type="InterPro" id="IPR027113">
    <property type="entry name" value="Transc_fact_NFYB/HAP3"/>
</dbReference>
<dbReference type="CDD" id="cd22907">
    <property type="entry name" value="HFD_NFYB"/>
    <property type="match status" value="1"/>
</dbReference>
<name>A0A834C2H8_ORYME</name>
<comment type="similarity">
    <text evidence="2">Belongs to the NFYB/HAP3 subunit family.</text>
</comment>
<dbReference type="SUPFAM" id="SSF47113">
    <property type="entry name" value="Histone-fold"/>
    <property type="match status" value="1"/>
</dbReference>
<evidence type="ECO:0000256" key="10">
    <source>
        <dbReference type="ARBA" id="ARBA00029965"/>
    </source>
</evidence>
<evidence type="ECO:0000256" key="2">
    <source>
        <dbReference type="ARBA" id="ARBA00009053"/>
    </source>
</evidence>
<sequence length="250" mass="27761">MDGDSSTTDTSQLGITGEYMASGQYVLQPQDEDGEESMNDHEEGGAKENYREQDIYLPIANVARIMKNAVPQTGKIAKDAKECVQECVSEFISFITSEASERCHQEKRKTINGEDILFAMSTLGFDMYVDPLKLYLQKFREAMKGEKGIAGVPVGEGLTEELTDDFSEQNPAVKLSSLFFFFLTHEFVCSKPASSRDHHGRRAAAERHGVHHLIPAGKPRPLLSTLLDGAELQSQHASFQIPTVQQIQFS</sequence>
<feature type="compositionally biased region" description="Basic and acidic residues" evidence="12">
    <location>
        <begin position="38"/>
        <end position="50"/>
    </location>
</feature>
<evidence type="ECO:0000313" key="14">
    <source>
        <dbReference type="EMBL" id="KAF6724243.1"/>
    </source>
</evidence>